<evidence type="ECO:0000313" key="2">
    <source>
        <dbReference type="EMBL" id="KIV79496.1"/>
    </source>
</evidence>
<protein>
    <submittedName>
        <fullName evidence="2">Uncharacterized protein</fullName>
    </submittedName>
</protein>
<evidence type="ECO:0000256" key="1">
    <source>
        <dbReference type="SAM" id="MobiDB-lite"/>
    </source>
</evidence>
<dbReference type="HOGENOM" id="CLU_1235024_0_0_1"/>
<organism evidence="2 3">
    <name type="scientific">Exophiala sideris</name>
    <dbReference type="NCBI Taxonomy" id="1016849"/>
    <lineage>
        <taxon>Eukaryota</taxon>
        <taxon>Fungi</taxon>
        <taxon>Dikarya</taxon>
        <taxon>Ascomycota</taxon>
        <taxon>Pezizomycotina</taxon>
        <taxon>Eurotiomycetes</taxon>
        <taxon>Chaetothyriomycetidae</taxon>
        <taxon>Chaetothyriales</taxon>
        <taxon>Herpotrichiellaceae</taxon>
        <taxon>Exophiala</taxon>
    </lineage>
</organism>
<reference evidence="2 3" key="1">
    <citation type="submission" date="2015-01" db="EMBL/GenBank/DDBJ databases">
        <title>The Genome Sequence of Exophiala sideris CBS121828.</title>
        <authorList>
            <consortium name="The Broad Institute Genomics Platform"/>
            <person name="Cuomo C."/>
            <person name="de Hoog S."/>
            <person name="Gorbushina A."/>
            <person name="Stielow B."/>
            <person name="Teixiera M."/>
            <person name="Abouelleil A."/>
            <person name="Chapman S.B."/>
            <person name="Priest M."/>
            <person name="Young S.K."/>
            <person name="Wortman J."/>
            <person name="Nusbaum C."/>
            <person name="Birren B."/>
        </authorList>
    </citation>
    <scope>NUCLEOTIDE SEQUENCE [LARGE SCALE GENOMIC DNA]</scope>
    <source>
        <strain evidence="2 3">CBS 121828</strain>
    </source>
</reference>
<evidence type="ECO:0000313" key="3">
    <source>
        <dbReference type="Proteomes" id="UP000053599"/>
    </source>
</evidence>
<dbReference type="AlphaFoldDB" id="A0A0D1WWE7"/>
<dbReference type="Proteomes" id="UP000053599">
    <property type="component" value="Unassembled WGS sequence"/>
</dbReference>
<name>A0A0D1WWE7_9EURO</name>
<dbReference type="EMBL" id="KN846953">
    <property type="protein sequence ID" value="KIV79496.1"/>
    <property type="molecule type" value="Genomic_DNA"/>
</dbReference>
<gene>
    <name evidence="2" type="ORF">PV11_07056</name>
</gene>
<proteinExistence type="predicted"/>
<feature type="region of interest" description="Disordered" evidence="1">
    <location>
        <begin position="128"/>
        <end position="158"/>
    </location>
</feature>
<sequence length="224" mass="24554">MESCRLDVFRATAFGTERFQNCAFTIGESPNVVKHQEKRSQCLASIQPTDLDVTSGAMDKPTSSLHQGYFVLCFLMHCRCSFDDKVGMATCAQHGVLEEHSPSSASLLVDELPHPPEIKHTNSVRISAMSHKSQPTANNSTTTLQHKKTPSTTNKTMANTMGAPLRRIAKETNLRDIARIADEQNEETTGAAGDGGSVASTVVHHRTWVERVKMLLGRFLCVKG</sequence>
<accession>A0A0D1WWE7</accession>